<dbReference type="AlphaFoldDB" id="A0A2V1EE29"/>
<dbReference type="InterPro" id="IPR000719">
    <property type="entry name" value="Prot_kinase_dom"/>
</dbReference>
<evidence type="ECO:0000259" key="1">
    <source>
        <dbReference type="PROSITE" id="PS50011"/>
    </source>
</evidence>
<dbReference type="Pfam" id="PF00069">
    <property type="entry name" value="Pkinase"/>
    <property type="match status" value="1"/>
</dbReference>
<proteinExistence type="predicted"/>
<gene>
    <name evidence="2" type="ORF">DM02DRAFT_665702</name>
</gene>
<feature type="domain" description="Protein kinase" evidence="1">
    <location>
        <begin position="153"/>
        <end position="453"/>
    </location>
</feature>
<keyword evidence="3" id="KW-1185">Reference proteome</keyword>
<dbReference type="PANTHER" id="PTHR37542">
    <property type="entry name" value="HELO DOMAIN-CONTAINING PROTEIN-RELATED"/>
    <property type="match status" value="1"/>
</dbReference>
<dbReference type="STRING" id="97972.A0A2V1EE29"/>
<dbReference type="SUPFAM" id="SSF56112">
    <property type="entry name" value="Protein kinase-like (PK-like)"/>
    <property type="match status" value="2"/>
</dbReference>
<sequence>MTQTSSNALRDEIRKLQIENWKGESFVPIDSLRHILTEPRIREVFIERGLPVYSLDEAVKAVLSGGHRVFGILNEIEHEELILQVKKDVDPYLDKPIDSGLPYDSEQAVKRFLPDVQTYRNFFDTQWRFSAPVFHRNLHYRHLHAHTILPFTTNVNLTDQDGATAIVARAELVACHQNITQERAGMVPLILKTLSKSDQVREDFEHEQHVLSLLRALQHPNIVEFFAAYYFSDHPTFIFAPADCDLNHFLRNDQARDFTDDDIFNGLCGLSSALCHLHNYFLRDHNLHKIGCHYDIHPGNILVKGHTFILSDFGLSRLKAFHQGSKSTFKGGIMDYYAPECQDWARSFKTGDIGRPSDIWSLGCVMAEILTTVVLGPERLTQFDEERRCEGLTTFHKRGSENPKVTKWIENLSQLSQASVHRQYHLGIVAKTLKISQNDRPDAWELLGAMSLLTHHLRHESIMAKLKILIPSKPYSFEIEYERLRIWSDHVGLEEISHNTSRSSWFYKIKNYSSLQNSMTLLTEIGTVITAMSDTTADDMLDAIHHTKLRTCIDGLWQTQAADTVLHMNQKLDNVILGQNPECAADITDVAAYPRLQLLIAVRQAIEATKDYQELDQRLLIDQSNISNSEEWEGYLMGRLTTADGLSSYCITEEYQYDDAWIGRSTELLNRVSSLVSFLHREETVNRFPLLRANAFYHQPHRQAYGIAFELPTPSYVVQEGWKPFTLVQMIERLSRRTERPSLDDVYTLAHRIADTVLSFHKASWLHKGISSYKILLFPKDETRLQHSLPSARMLGFHHSRASHDLFTAGPRGDPKLREYHHPEYRRGYIPFKEQFDYYSVGVVLLELGRWRTLESMTRKVKKTMDPTAVTQYLLDTQVPDLKSSMGIRYHEAVETCLKTFGVDRNELEGQGAWELFETQVVNALGLGIPISNTLEL</sequence>
<dbReference type="PANTHER" id="PTHR37542:SF3">
    <property type="entry name" value="PRION-INHIBITION AND PROPAGATION HELO DOMAIN-CONTAINING PROTEIN"/>
    <property type="match status" value="1"/>
</dbReference>
<dbReference type="Proteomes" id="UP000244855">
    <property type="component" value="Unassembled WGS sequence"/>
</dbReference>
<dbReference type="Gene3D" id="1.10.510.10">
    <property type="entry name" value="Transferase(Phosphotransferase) domain 1"/>
    <property type="match status" value="2"/>
</dbReference>
<evidence type="ECO:0000313" key="2">
    <source>
        <dbReference type="EMBL" id="PVI08329.1"/>
    </source>
</evidence>
<evidence type="ECO:0000313" key="3">
    <source>
        <dbReference type="Proteomes" id="UP000244855"/>
    </source>
</evidence>
<dbReference type="EMBL" id="KZ805300">
    <property type="protein sequence ID" value="PVI08329.1"/>
    <property type="molecule type" value="Genomic_DNA"/>
</dbReference>
<dbReference type="PROSITE" id="PS50011">
    <property type="entry name" value="PROTEIN_KINASE_DOM"/>
    <property type="match status" value="1"/>
</dbReference>
<dbReference type="GO" id="GO:0004672">
    <property type="term" value="F:protein kinase activity"/>
    <property type="evidence" value="ECO:0007669"/>
    <property type="project" value="InterPro"/>
</dbReference>
<reference evidence="2 3" key="1">
    <citation type="journal article" date="2018" name="Sci. Rep.">
        <title>Comparative genomics provides insights into the lifestyle and reveals functional heterogeneity of dark septate endophytic fungi.</title>
        <authorList>
            <person name="Knapp D.G."/>
            <person name="Nemeth J.B."/>
            <person name="Barry K."/>
            <person name="Hainaut M."/>
            <person name="Henrissat B."/>
            <person name="Johnson J."/>
            <person name="Kuo A."/>
            <person name="Lim J.H.P."/>
            <person name="Lipzen A."/>
            <person name="Nolan M."/>
            <person name="Ohm R.A."/>
            <person name="Tamas L."/>
            <person name="Grigoriev I.V."/>
            <person name="Spatafora J.W."/>
            <person name="Nagy L.G."/>
            <person name="Kovacs G.M."/>
        </authorList>
    </citation>
    <scope>NUCLEOTIDE SEQUENCE [LARGE SCALE GENOMIC DNA]</scope>
    <source>
        <strain evidence="2 3">DSE2036</strain>
    </source>
</reference>
<dbReference type="CDD" id="cd00180">
    <property type="entry name" value="PKc"/>
    <property type="match status" value="1"/>
</dbReference>
<dbReference type="InterPro" id="IPR011009">
    <property type="entry name" value="Kinase-like_dom_sf"/>
</dbReference>
<protein>
    <recommendedName>
        <fullName evidence="1">Protein kinase domain-containing protein</fullName>
    </recommendedName>
</protein>
<organism evidence="2 3">
    <name type="scientific">Periconia macrospinosa</name>
    <dbReference type="NCBI Taxonomy" id="97972"/>
    <lineage>
        <taxon>Eukaryota</taxon>
        <taxon>Fungi</taxon>
        <taxon>Dikarya</taxon>
        <taxon>Ascomycota</taxon>
        <taxon>Pezizomycotina</taxon>
        <taxon>Dothideomycetes</taxon>
        <taxon>Pleosporomycetidae</taxon>
        <taxon>Pleosporales</taxon>
        <taxon>Massarineae</taxon>
        <taxon>Periconiaceae</taxon>
        <taxon>Periconia</taxon>
    </lineage>
</organism>
<accession>A0A2V1EE29</accession>
<dbReference type="OrthoDB" id="4062651at2759"/>
<name>A0A2V1EE29_9PLEO</name>
<dbReference type="GO" id="GO:0005524">
    <property type="term" value="F:ATP binding"/>
    <property type="evidence" value="ECO:0007669"/>
    <property type="project" value="InterPro"/>
</dbReference>